<evidence type="ECO:0000256" key="3">
    <source>
        <dbReference type="ARBA" id="ARBA00023274"/>
    </source>
</evidence>
<comment type="subunit">
    <text evidence="7">Component of the large ribosomal subunit. Interacts with IMPACT.</text>
</comment>
<evidence type="ECO:0000256" key="6">
    <source>
        <dbReference type="ARBA" id="ARBA00046244"/>
    </source>
</evidence>
<dbReference type="GO" id="GO:0006412">
    <property type="term" value="P:translation"/>
    <property type="evidence" value="ECO:0007669"/>
    <property type="project" value="InterPro"/>
</dbReference>
<accession>A0A452QQ71</accession>
<reference evidence="9" key="1">
    <citation type="submission" date="2016-06" db="EMBL/GenBank/DDBJ databases">
        <title>De novo assembly and RNA-Seq shows season-dependent expression and editing in black bear kidneys.</title>
        <authorList>
            <person name="Korstanje R."/>
            <person name="Srivastava A."/>
            <person name="Sarsani V.K."/>
            <person name="Sheehan S.M."/>
            <person name="Seger R.L."/>
            <person name="Barter M.E."/>
            <person name="Lindqvist C."/>
            <person name="Brody L.C."/>
            <person name="Mullikin J.C."/>
        </authorList>
    </citation>
    <scope>NUCLEOTIDE SEQUENCE [LARGE SCALE GENOMIC DNA]</scope>
</reference>
<dbReference type="AlphaFoldDB" id="A0A452QQ71"/>
<dbReference type="InterPro" id="IPR000077">
    <property type="entry name" value="Ribosomal_eL39"/>
</dbReference>
<keyword evidence="3" id="KW-0687">Ribonucleoprotein</keyword>
<gene>
    <name evidence="8" type="primary">LOC123793653</name>
</gene>
<organism evidence="8 9">
    <name type="scientific">Ursus americanus</name>
    <name type="common">American black bear</name>
    <name type="synonym">Euarctos americanus</name>
    <dbReference type="NCBI Taxonomy" id="9643"/>
    <lineage>
        <taxon>Eukaryota</taxon>
        <taxon>Metazoa</taxon>
        <taxon>Chordata</taxon>
        <taxon>Craniata</taxon>
        <taxon>Vertebrata</taxon>
        <taxon>Euteleostomi</taxon>
        <taxon>Mammalia</taxon>
        <taxon>Eutheria</taxon>
        <taxon>Laurasiatheria</taxon>
        <taxon>Carnivora</taxon>
        <taxon>Caniformia</taxon>
        <taxon>Ursidae</taxon>
        <taxon>Ursus</taxon>
    </lineage>
</organism>
<dbReference type="GeneTree" id="ENSGT00390000014814"/>
<reference evidence="8" key="2">
    <citation type="submission" date="2025-08" db="UniProtKB">
        <authorList>
            <consortium name="Ensembl"/>
        </authorList>
    </citation>
    <scope>IDENTIFICATION</scope>
</reference>
<evidence type="ECO:0000256" key="5">
    <source>
        <dbReference type="ARBA" id="ARBA00035339"/>
    </source>
</evidence>
<dbReference type="FunFam" id="1.10.1620.10:FF:000001">
    <property type="entry name" value="60S ribosomal protein-like L39"/>
    <property type="match status" value="1"/>
</dbReference>
<dbReference type="SUPFAM" id="SSF48662">
    <property type="entry name" value="Ribosomal protein L39e"/>
    <property type="match status" value="1"/>
</dbReference>
<evidence type="ECO:0000256" key="2">
    <source>
        <dbReference type="ARBA" id="ARBA00022980"/>
    </source>
</evidence>
<evidence type="ECO:0000256" key="1">
    <source>
        <dbReference type="ARBA" id="ARBA00009339"/>
    </source>
</evidence>
<reference evidence="8" key="3">
    <citation type="submission" date="2025-09" db="UniProtKB">
        <authorList>
            <consortium name="Ensembl"/>
        </authorList>
    </citation>
    <scope>IDENTIFICATION</scope>
</reference>
<dbReference type="InterPro" id="IPR023626">
    <property type="entry name" value="Ribosomal_eL39_dom_sf"/>
</dbReference>
<dbReference type="Ensembl" id="ENSUAMT00000008570.1">
    <property type="protein sequence ID" value="ENSUAMP00000007586.1"/>
    <property type="gene ID" value="ENSUAMG00000006551.1"/>
</dbReference>
<dbReference type="PANTHER" id="PTHR19970:SF0">
    <property type="entry name" value="LARGE RIBOSOMAL SUBUNIT PROTEIN EL39"/>
    <property type="match status" value="1"/>
</dbReference>
<dbReference type="HAMAP" id="MF_00629">
    <property type="entry name" value="Ribosomal_eL39"/>
    <property type="match status" value="1"/>
</dbReference>
<evidence type="ECO:0000256" key="4">
    <source>
        <dbReference type="ARBA" id="ARBA00035234"/>
    </source>
</evidence>
<name>A0A452QQ71_URSAM</name>
<dbReference type="GO" id="GO:0022625">
    <property type="term" value="C:cytosolic large ribosomal subunit"/>
    <property type="evidence" value="ECO:0007669"/>
    <property type="project" value="TreeGrafter"/>
</dbReference>
<dbReference type="KEGG" id="uar:123793653"/>
<evidence type="ECO:0000256" key="7">
    <source>
        <dbReference type="ARBA" id="ARBA00046440"/>
    </source>
</evidence>
<dbReference type="PROSITE" id="PS00051">
    <property type="entry name" value="RIBOSOMAL_L39E"/>
    <property type="match status" value="1"/>
</dbReference>
<comment type="function">
    <text evidence="6">RNA-binding component of the large ribosomal subunit. The ribosome is a large ribonucleoprotein complex responsible for the synthesis of proteins in the cell.</text>
</comment>
<sequence length="51" mass="6260">MSSHKTFGIKRFLAMKQEQNHPIPQWIRVKTGNKIRYNSKRRHWRRTKLGL</sequence>
<dbReference type="OMA" id="WIPVKTG"/>
<dbReference type="GeneID" id="123793653"/>
<dbReference type="InterPro" id="IPR020083">
    <property type="entry name" value="Ribosomal_eL39_CS"/>
</dbReference>
<dbReference type="RefSeq" id="XP_045655428.1">
    <property type="nucleotide sequence ID" value="XM_045799472.1"/>
</dbReference>
<protein>
    <recommendedName>
        <fullName evidence="4">Large ribosomal subunit protein eL39</fullName>
    </recommendedName>
    <alternativeName>
        <fullName evidence="5">60S ribosomal protein L39</fullName>
    </alternativeName>
</protein>
<keyword evidence="9" id="KW-1185">Reference proteome</keyword>
<keyword evidence="2" id="KW-0689">Ribosomal protein</keyword>
<dbReference type="STRING" id="9643.ENSUAMP00000007586"/>
<dbReference type="GO" id="GO:0003735">
    <property type="term" value="F:structural constituent of ribosome"/>
    <property type="evidence" value="ECO:0007669"/>
    <property type="project" value="InterPro"/>
</dbReference>
<comment type="similarity">
    <text evidence="1">Belongs to the eukaryotic ribosomal protein eL39 family.</text>
</comment>
<evidence type="ECO:0000313" key="8">
    <source>
        <dbReference type="Ensembl" id="ENSUAMP00000007586.1"/>
    </source>
</evidence>
<dbReference type="Proteomes" id="UP000291022">
    <property type="component" value="Unassembled WGS sequence"/>
</dbReference>
<dbReference type="PANTHER" id="PTHR19970">
    <property type="entry name" value="RIBOSOMAL PROTEIN L39E"/>
    <property type="match status" value="1"/>
</dbReference>
<proteinExistence type="inferred from homology"/>
<dbReference type="Pfam" id="PF00832">
    <property type="entry name" value="Ribosomal_L39"/>
    <property type="match status" value="1"/>
</dbReference>
<dbReference type="Gene3D" id="1.10.1620.10">
    <property type="entry name" value="Ribosomal protein L39e"/>
    <property type="match status" value="1"/>
</dbReference>
<evidence type="ECO:0000313" key="9">
    <source>
        <dbReference type="Proteomes" id="UP000291022"/>
    </source>
</evidence>